<protein>
    <recommendedName>
        <fullName evidence="3">Polyketide synthase</fullName>
    </recommendedName>
</protein>
<sequence>LRSLGIALLYDLRTHRAARILPGSSGGMLSDELQTFGIDFHAADNDSDRLRQLLKGVLENKDDFEIWRLVWNLTEPGEISPPPHSMPSSLPQISW</sequence>
<comment type="caution">
    <text evidence="1">The sequence shown here is derived from an EMBL/GenBank/DDBJ whole genome shotgun (WGS) entry which is preliminary data.</text>
</comment>
<dbReference type="EMBL" id="SRPR01000349">
    <property type="protein sequence ID" value="KAG5954302.1"/>
    <property type="molecule type" value="Genomic_DNA"/>
</dbReference>
<evidence type="ECO:0000313" key="2">
    <source>
        <dbReference type="Proteomes" id="UP000742024"/>
    </source>
</evidence>
<proteinExistence type="predicted"/>
<feature type="non-terminal residue" evidence="1">
    <location>
        <position position="95"/>
    </location>
</feature>
<accession>A0ABQ7P4Q0</accession>
<feature type="non-terminal residue" evidence="1">
    <location>
        <position position="1"/>
    </location>
</feature>
<keyword evidence="2" id="KW-1185">Reference proteome</keyword>
<organism evidence="1 2">
    <name type="scientific">Claviceps arundinis</name>
    <dbReference type="NCBI Taxonomy" id="1623583"/>
    <lineage>
        <taxon>Eukaryota</taxon>
        <taxon>Fungi</taxon>
        <taxon>Dikarya</taxon>
        <taxon>Ascomycota</taxon>
        <taxon>Pezizomycotina</taxon>
        <taxon>Sordariomycetes</taxon>
        <taxon>Hypocreomycetidae</taxon>
        <taxon>Hypocreales</taxon>
        <taxon>Clavicipitaceae</taxon>
        <taxon>Claviceps</taxon>
    </lineage>
</organism>
<gene>
    <name evidence="1" type="ORF">E4U57_004603</name>
</gene>
<reference evidence="1 2" key="1">
    <citation type="journal article" date="2020" name="bioRxiv">
        <title>Whole genome comparisons of ergot fungi reveals the divergence and evolution of species within the genus Claviceps are the result of varying mechanisms driving genome evolution and host range expansion.</title>
        <authorList>
            <person name="Wyka S.A."/>
            <person name="Mondo S.J."/>
            <person name="Liu M."/>
            <person name="Dettman J."/>
            <person name="Nalam V."/>
            <person name="Broders K.D."/>
        </authorList>
    </citation>
    <scope>NUCLEOTIDE SEQUENCE [LARGE SCALE GENOMIC DNA]</scope>
    <source>
        <strain evidence="1 2">LM583</strain>
    </source>
</reference>
<name>A0ABQ7P4Q0_9HYPO</name>
<evidence type="ECO:0008006" key="3">
    <source>
        <dbReference type="Google" id="ProtNLM"/>
    </source>
</evidence>
<dbReference type="Proteomes" id="UP000742024">
    <property type="component" value="Unassembled WGS sequence"/>
</dbReference>
<evidence type="ECO:0000313" key="1">
    <source>
        <dbReference type="EMBL" id="KAG5954302.1"/>
    </source>
</evidence>